<reference evidence="4 5" key="1">
    <citation type="submission" date="2016-11" db="EMBL/GenBank/DDBJ databases">
        <title>Paenibacillus species isolates.</title>
        <authorList>
            <person name="Beno S.M."/>
        </authorList>
    </citation>
    <scope>NUCLEOTIDE SEQUENCE [LARGE SCALE GENOMIC DNA]</scope>
    <source>
        <strain evidence="4 5">FSL H8-0246</strain>
    </source>
</reference>
<sequence>MEIKVDDLSGAQVKALIAEHLQGMAADSPPESIHALNLDGLKKPEITFWCAWEGDDLLGCGAIKELNSEHAELKSMRTASAHLRKGVARKILAHIMDVAVERGYKRISLETGSMDSFIPARKLYEDFGFEYCEPFADYILDPNSAFMTKRI</sequence>
<organism evidence="4 5">
    <name type="scientific">Paenibacillus amylolyticus</name>
    <dbReference type="NCBI Taxonomy" id="1451"/>
    <lineage>
        <taxon>Bacteria</taxon>
        <taxon>Bacillati</taxon>
        <taxon>Bacillota</taxon>
        <taxon>Bacilli</taxon>
        <taxon>Bacillales</taxon>
        <taxon>Paenibacillaceae</taxon>
        <taxon>Paenibacillus</taxon>
    </lineage>
</organism>
<dbReference type="PANTHER" id="PTHR43877:SF5">
    <property type="entry name" value="BLL8307 PROTEIN"/>
    <property type="match status" value="1"/>
</dbReference>
<dbReference type="GO" id="GO:0016747">
    <property type="term" value="F:acyltransferase activity, transferring groups other than amino-acyl groups"/>
    <property type="evidence" value="ECO:0007669"/>
    <property type="project" value="InterPro"/>
</dbReference>
<dbReference type="EMBL" id="MRTJ01000009">
    <property type="protein sequence ID" value="OMF11826.1"/>
    <property type="molecule type" value="Genomic_DNA"/>
</dbReference>
<name>A0A1R1BPJ2_PAEAM</name>
<feature type="domain" description="N-acetyltransferase" evidence="3">
    <location>
        <begin position="3"/>
        <end position="151"/>
    </location>
</feature>
<dbReference type="RefSeq" id="WP_076333039.1">
    <property type="nucleotide sequence ID" value="NZ_MRTJ01000009.1"/>
</dbReference>
<dbReference type="OrthoDB" id="9803233at2"/>
<accession>A0A1R1BPJ2</accession>
<evidence type="ECO:0000259" key="3">
    <source>
        <dbReference type="PROSITE" id="PS51186"/>
    </source>
</evidence>
<dbReference type="InterPro" id="IPR000182">
    <property type="entry name" value="GNAT_dom"/>
</dbReference>
<dbReference type="AlphaFoldDB" id="A0A1R1BPJ2"/>
<dbReference type="PROSITE" id="PS51186">
    <property type="entry name" value="GNAT"/>
    <property type="match status" value="1"/>
</dbReference>
<evidence type="ECO:0000256" key="1">
    <source>
        <dbReference type="ARBA" id="ARBA00022679"/>
    </source>
</evidence>
<dbReference type="CDD" id="cd04301">
    <property type="entry name" value="NAT_SF"/>
    <property type="match status" value="1"/>
</dbReference>
<comment type="caution">
    <text evidence="4">The sequence shown here is derived from an EMBL/GenBank/DDBJ whole genome shotgun (WGS) entry which is preliminary data.</text>
</comment>
<dbReference type="Gene3D" id="3.40.630.30">
    <property type="match status" value="1"/>
</dbReference>
<evidence type="ECO:0000313" key="4">
    <source>
        <dbReference type="EMBL" id="OMF11826.1"/>
    </source>
</evidence>
<keyword evidence="1 4" id="KW-0808">Transferase</keyword>
<evidence type="ECO:0000313" key="5">
    <source>
        <dbReference type="Proteomes" id="UP000187134"/>
    </source>
</evidence>
<dbReference type="InterPro" id="IPR050832">
    <property type="entry name" value="Bact_Acetyltransf"/>
</dbReference>
<dbReference type="PANTHER" id="PTHR43877">
    <property type="entry name" value="AMINOALKYLPHOSPHONATE N-ACETYLTRANSFERASE-RELATED-RELATED"/>
    <property type="match status" value="1"/>
</dbReference>
<gene>
    <name evidence="4" type="ORF">BK131_20355</name>
</gene>
<dbReference type="Proteomes" id="UP000187134">
    <property type="component" value="Unassembled WGS sequence"/>
</dbReference>
<evidence type="ECO:0000256" key="2">
    <source>
        <dbReference type="ARBA" id="ARBA00023315"/>
    </source>
</evidence>
<protein>
    <submittedName>
        <fullName evidence="4">GNAT family N-acetyltransferase</fullName>
    </submittedName>
</protein>
<dbReference type="SUPFAM" id="SSF55729">
    <property type="entry name" value="Acyl-CoA N-acyltransferases (Nat)"/>
    <property type="match status" value="1"/>
</dbReference>
<dbReference type="Pfam" id="PF00583">
    <property type="entry name" value="Acetyltransf_1"/>
    <property type="match status" value="1"/>
</dbReference>
<keyword evidence="2" id="KW-0012">Acyltransferase</keyword>
<proteinExistence type="predicted"/>
<dbReference type="InterPro" id="IPR016181">
    <property type="entry name" value="Acyl_CoA_acyltransferase"/>
</dbReference>